<evidence type="ECO:0000313" key="9">
    <source>
        <dbReference type="Proteomes" id="UP000187651"/>
    </source>
</evidence>
<evidence type="ECO:0000256" key="1">
    <source>
        <dbReference type="ARBA" id="ARBA00004236"/>
    </source>
</evidence>
<dbReference type="InterPro" id="IPR005899">
    <property type="entry name" value="Na_pump_deCOase"/>
</dbReference>
<dbReference type="GO" id="GO:0015081">
    <property type="term" value="F:sodium ion transmembrane transporter activity"/>
    <property type="evidence" value="ECO:0007669"/>
    <property type="project" value="InterPro"/>
</dbReference>
<gene>
    <name evidence="8" type="ORF">SAMN05216544_0866</name>
</gene>
<reference evidence="9" key="1">
    <citation type="submission" date="2016-10" db="EMBL/GenBank/DDBJ databases">
        <authorList>
            <person name="Varghese N."/>
            <person name="Submissions S."/>
        </authorList>
    </citation>
    <scope>NUCLEOTIDE SEQUENCE [LARGE SCALE GENOMIC DNA]</scope>
    <source>
        <strain evidence="9">M83</strain>
    </source>
</reference>
<keyword evidence="5 6" id="KW-0472">Membrane</keyword>
<dbReference type="GO" id="GO:0005886">
    <property type="term" value="C:plasma membrane"/>
    <property type="evidence" value="ECO:0007669"/>
    <property type="project" value="UniProtKB-SubCell"/>
</dbReference>
<feature type="signal peptide" evidence="7">
    <location>
        <begin position="1"/>
        <end position="24"/>
    </location>
</feature>
<feature type="chain" id="PRO_5038507742" evidence="7">
    <location>
        <begin position="25"/>
        <end position="279"/>
    </location>
</feature>
<keyword evidence="4 6" id="KW-1133">Transmembrane helix</keyword>
<dbReference type="OrthoDB" id="1912660at2"/>
<keyword evidence="2" id="KW-1003">Cell membrane</keyword>
<evidence type="ECO:0000256" key="6">
    <source>
        <dbReference type="SAM" id="Phobius"/>
    </source>
</evidence>
<sequence length="279" mass="31473">MNKKHLKRVLSLICMLLFSISLTACSFNSNETIDTTDVKQESKQQFVDTYENSIKLWVVDFLEYLDKTSASDLVEDANNNITLYDKTETRYIINYYGFNDATIQLYNSWNATRDELGDLKSIDLASIDIEVSKETGDLCVISVEAAYEKNDKVVFEFTIDENYYVTGAAINPTYTTAQKMAKAGMNTLIGMGTVFVVLIFISFIISLFKYINKFQNRKTNKEVAPETNKALDENVTNTEAEENLVDDYELVAVISAAIAAYEGEASSNGLVVRSIRRVR</sequence>
<evidence type="ECO:0000256" key="2">
    <source>
        <dbReference type="ARBA" id="ARBA00022475"/>
    </source>
</evidence>
<evidence type="ECO:0000256" key="4">
    <source>
        <dbReference type="ARBA" id="ARBA00022989"/>
    </source>
</evidence>
<dbReference type="GO" id="GO:0036376">
    <property type="term" value="P:sodium ion export across plasma membrane"/>
    <property type="evidence" value="ECO:0007669"/>
    <property type="project" value="InterPro"/>
</dbReference>
<feature type="transmembrane region" description="Helical" evidence="6">
    <location>
        <begin position="188"/>
        <end position="211"/>
    </location>
</feature>
<dbReference type="RefSeq" id="WP_074521105.1">
    <property type="nucleotide sequence ID" value="NZ_FNHZ01000002.1"/>
</dbReference>
<name>A0A1G9V9G7_9FIRM</name>
<evidence type="ECO:0000313" key="8">
    <source>
        <dbReference type="EMBL" id="SDM68720.1"/>
    </source>
</evidence>
<dbReference type="Pfam" id="PF04277">
    <property type="entry name" value="OAD_gamma"/>
    <property type="match status" value="1"/>
</dbReference>
<evidence type="ECO:0000256" key="3">
    <source>
        <dbReference type="ARBA" id="ARBA00022692"/>
    </source>
</evidence>
<comment type="subcellular location">
    <subcellularLocation>
        <location evidence="1">Cell membrane</location>
    </subcellularLocation>
</comment>
<dbReference type="PROSITE" id="PS51257">
    <property type="entry name" value="PROKAR_LIPOPROTEIN"/>
    <property type="match status" value="1"/>
</dbReference>
<protein>
    <submittedName>
        <fullName evidence="8">Sodium pump decarboxylases, gamma subunit</fullName>
    </submittedName>
</protein>
<accession>A0A1G9V9G7</accession>
<dbReference type="Proteomes" id="UP000187651">
    <property type="component" value="Unassembled WGS sequence"/>
</dbReference>
<dbReference type="EMBL" id="FNHZ01000002">
    <property type="protein sequence ID" value="SDM68720.1"/>
    <property type="molecule type" value="Genomic_DNA"/>
</dbReference>
<organism evidence="8 9">
    <name type="scientific">Lachnospira pectinoschiza</name>
    <dbReference type="NCBI Taxonomy" id="28052"/>
    <lineage>
        <taxon>Bacteria</taxon>
        <taxon>Bacillati</taxon>
        <taxon>Bacillota</taxon>
        <taxon>Clostridia</taxon>
        <taxon>Lachnospirales</taxon>
        <taxon>Lachnospiraceae</taxon>
        <taxon>Lachnospira</taxon>
    </lineage>
</organism>
<keyword evidence="3 6" id="KW-0812">Transmembrane</keyword>
<keyword evidence="7" id="KW-0732">Signal</keyword>
<proteinExistence type="predicted"/>
<keyword evidence="9" id="KW-1185">Reference proteome</keyword>
<dbReference type="AlphaFoldDB" id="A0A1G9V9G7"/>
<evidence type="ECO:0000256" key="5">
    <source>
        <dbReference type="ARBA" id="ARBA00023136"/>
    </source>
</evidence>
<dbReference type="NCBIfam" id="TIGR01195">
    <property type="entry name" value="oadG_fam"/>
    <property type="match status" value="1"/>
</dbReference>
<evidence type="ECO:0000256" key="7">
    <source>
        <dbReference type="SAM" id="SignalP"/>
    </source>
</evidence>